<dbReference type="Pfam" id="PF00023">
    <property type="entry name" value="Ank"/>
    <property type="match status" value="1"/>
</dbReference>
<gene>
    <name evidence="6" type="primary">LOC106814282</name>
</gene>
<dbReference type="Gene3D" id="1.25.40.20">
    <property type="entry name" value="Ankyrin repeat-containing domain"/>
    <property type="match status" value="2"/>
</dbReference>
<dbReference type="SUPFAM" id="SSF48403">
    <property type="entry name" value="Ankyrin repeat"/>
    <property type="match status" value="1"/>
</dbReference>
<evidence type="ECO:0000256" key="1">
    <source>
        <dbReference type="ARBA" id="ARBA00022737"/>
    </source>
</evidence>
<dbReference type="PANTHER" id="PTHR24189:SF50">
    <property type="entry name" value="ANKYRIN REPEAT AND SOCS BOX PROTEIN 2"/>
    <property type="match status" value="1"/>
</dbReference>
<sequence length="438" mass="48933">MPETEKTFLIMSLTLDKLLGVDGVRAPISPESATDWMDECSSSSDVLDDALLRLVNQTTNGKAMPVNLTGLQELLEQTTALHGGERDGEEHLQVTLGHALMMVSLEEGLLPYAELLLQYANAAGVNFAAPDDGDTVLQKCVEHENFHLAQLLIKHGADCKKANQKYATTPLHKACSLPNPVPWIHLLCEAGADPNAQNCDGRTPLHICMLGNVRDHEDAILQGVELLIKYGSDLSAADRGGNTALLYVRSMLQDGAYDAAKTFADALLGSGADPNCRNCEQRSLLAYSIGCLDNSVDLTRLLINYGALVWSMDWDDTEHSAFAWYLKAVINQTRYENCARTLEVLCRVMGAHPQTMYSHMLRTMFRHVRCFRVLGPVFLEIKHAMMRYWTGPPQLRYLCWRAIRRSMQPHNVERRARTLGLPSRLERYLTMEDVTCDK</sequence>
<dbReference type="GeneID" id="106814282"/>
<evidence type="ECO:0000259" key="4">
    <source>
        <dbReference type="PROSITE" id="PS50225"/>
    </source>
</evidence>
<evidence type="ECO:0000256" key="3">
    <source>
        <dbReference type="PROSITE-ProRule" id="PRU00023"/>
    </source>
</evidence>
<evidence type="ECO:0000313" key="5">
    <source>
        <dbReference type="Proteomes" id="UP000695022"/>
    </source>
</evidence>
<evidence type="ECO:0000313" key="6">
    <source>
        <dbReference type="RefSeq" id="XP_014674063.1"/>
    </source>
</evidence>
<name>A0ABM1EPE2_PRICU</name>
<dbReference type="SMART" id="SM00248">
    <property type="entry name" value="ANK"/>
    <property type="match status" value="5"/>
</dbReference>
<dbReference type="SMART" id="SM00969">
    <property type="entry name" value="SOCS_box"/>
    <property type="match status" value="1"/>
</dbReference>
<keyword evidence="1" id="KW-0677">Repeat</keyword>
<dbReference type="InterPro" id="IPR001496">
    <property type="entry name" value="SOCS_box"/>
</dbReference>
<keyword evidence="5" id="KW-1185">Reference proteome</keyword>
<proteinExistence type="predicted"/>
<dbReference type="PANTHER" id="PTHR24189">
    <property type="entry name" value="MYOTROPHIN"/>
    <property type="match status" value="1"/>
</dbReference>
<feature type="domain" description="SOCS box" evidence="4">
    <location>
        <begin position="390"/>
        <end position="435"/>
    </location>
</feature>
<dbReference type="InterPro" id="IPR050745">
    <property type="entry name" value="Multifunctional_regulatory"/>
</dbReference>
<dbReference type="Proteomes" id="UP000695022">
    <property type="component" value="Unplaced"/>
</dbReference>
<dbReference type="InterPro" id="IPR036770">
    <property type="entry name" value="Ankyrin_rpt-contain_sf"/>
</dbReference>
<keyword evidence="2 3" id="KW-0040">ANK repeat</keyword>
<evidence type="ECO:0000256" key="2">
    <source>
        <dbReference type="ARBA" id="ARBA00023043"/>
    </source>
</evidence>
<reference evidence="6" key="1">
    <citation type="submission" date="2025-08" db="UniProtKB">
        <authorList>
            <consortium name="RefSeq"/>
        </authorList>
    </citation>
    <scope>IDENTIFICATION</scope>
</reference>
<dbReference type="InterPro" id="IPR036036">
    <property type="entry name" value="SOCS_box-like_dom_sf"/>
</dbReference>
<feature type="repeat" description="ANK" evidence="3">
    <location>
        <begin position="200"/>
        <end position="239"/>
    </location>
</feature>
<organism evidence="5 6">
    <name type="scientific">Priapulus caudatus</name>
    <name type="common">Priapulid worm</name>
    <dbReference type="NCBI Taxonomy" id="37621"/>
    <lineage>
        <taxon>Eukaryota</taxon>
        <taxon>Metazoa</taxon>
        <taxon>Ecdysozoa</taxon>
        <taxon>Scalidophora</taxon>
        <taxon>Priapulida</taxon>
        <taxon>Priapulimorpha</taxon>
        <taxon>Priapulimorphida</taxon>
        <taxon>Priapulidae</taxon>
        <taxon>Priapulus</taxon>
    </lineage>
</organism>
<dbReference type="RefSeq" id="XP_014674063.1">
    <property type="nucleotide sequence ID" value="XM_014818577.1"/>
</dbReference>
<dbReference type="PROSITE" id="PS50088">
    <property type="entry name" value="ANK_REPEAT"/>
    <property type="match status" value="2"/>
</dbReference>
<accession>A0ABM1EPE2</accession>
<protein>
    <submittedName>
        <fullName evidence="6">Ankyrin repeat and SOCS box protein 10-like</fullName>
    </submittedName>
</protein>
<dbReference type="Pfam" id="PF12796">
    <property type="entry name" value="Ank_2"/>
    <property type="match status" value="1"/>
</dbReference>
<dbReference type="InterPro" id="IPR002110">
    <property type="entry name" value="Ankyrin_rpt"/>
</dbReference>
<feature type="repeat" description="ANK" evidence="3">
    <location>
        <begin position="132"/>
        <end position="164"/>
    </location>
</feature>
<dbReference type="PROSITE" id="PS50225">
    <property type="entry name" value="SOCS"/>
    <property type="match status" value="1"/>
</dbReference>
<dbReference type="SUPFAM" id="SSF158235">
    <property type="entry name" value="SOCS box-like"/>
    <property type="match status" value="1"/>
</dbReference>
<dbReference type="Pfam" id="PF07525">
    <property type="entry name" value="SOCS_box"/>
    <property type="match status" value="1"/>
</dbReference>